<dbReference type="EMBL" id="ML977638">
    <property type="protein sequence ID" value="KAF1995468.1"/>
    <property type="molecule type" value="Genomic_DNA"/>
</dbReference>
<keyword evidence="3" id="KW-1185">Reference proteome</keyword>
<dbReference type="AlphaFoldDB" id="A0A6A5W330"/>
<organism evidence="2 3">
    <name type="scientific">Amniculicola lignicola CBS 123094</name>
    <dbReference type="NCBI Taxonomy" id="1392246"/>
    <lineage>
        <taxon>Eukaryota</taxon>
        <taxon>Fungi</taxon>
        <taxon>Dikarya</taxon>
        <taxon>Ascomycota</taxon>
        <taxon>Pezizomycotina</taxon>
        <taxon>Dothideomycetes</taxon>
        <taxon>Pleosporomycetidae</taxon>
        <taxon>Pleosporales</taxon>
        <taxon>Amniculicolaceae</taxon>
        <taxon>Amniculicola</taxon>
    </lineage>
</organism>
<dbReference type="PROSITE" id="PS51257">
    <property type="entry name" value="PROKAR_LIPOPROTEIN"/>
    <property type="match status" value="1"/>
</dbReference>
<evidence type="ECO:0000313" key="3">
    <source>
        <dbReference type="Proteomes" id="UP000799779"/>
    </source>
</evidence>
<evidence type="ECO:0000256" key="1">
    <source>
        <dbReference type="SAM" id="SignalP"/>
    </source>
</evidence>
<dbReference type="OrthoDB" id="4359806at2759"/>
<evidence type="ECO:0000313" key="2">
    <source>
        <dbReference type="EMBL" id="KAF1995468.1"/>
    </source>
</evidence>
<keyword evidence="1" id="KW-0732">Signal</keyword>
<protein>
    <submittedName>
        <fullName evidence="2">Uncharacterized protein</fullName>
    </submittedName>
</protein>
<feature type="chain" id="PRO_5025642169" evidence="1">
    <location>
        <begin position="19"/>
        <end position="219"/>
    </location>
</feature>
<proteinExistence type="predicted"/>
<accession>A0A6A5W330</accession>
<reference evidence="2" key="1">
    <citation type="journal article" date="2020" name="Stud. Mycol.">
        <title>101 Dothideomycetes genomes: a test case for predicting lifestyles and emergence of pathogens.</title>
        <authorList>
            <person name="Haridas S."/>
            <person name="Albert R."/>
            <person name="Binder M."/>
            <person name="Bloem J."/>
            <person name="Labutti K."/>
            <person name="Salamov A."/>
            <person name="Andreopoulos B."/>
            <person name="Baker S."/>
            <person name="Barry K."/>
            <person name="Bills G."/>
            <person name="Bluhm B."/>
            <person name="Cannon C."/>
            <person name="Castanera R."/>
            <person name="Culley D."/>
            <person name="Daum C."/>
            <person name="Ezra D."/>
            <person name="Gonzalez J."/>
            <person name="Henrissat B."/>
            <person name="Kuo A."/>
            <person name="Liang C."/>
            <person name="Lipzen A."/>
            <person name="Lutzoni F."/>
            <person name="Magnuson J."/>
            <person name="Mondo S."/>
            <person name="Nolan M."/>
            <person name="Ohm R."/>
            <person name="Pangilinan J."/>
            <person name="Park H.-J."/>
            <person name="Ramirez L."/>
            <person name="Alfaro M."/>
            <person name="Sun H."/>
            <person name="Tritt A."/>
            <person name="Yoshinaga Y."/>
            <person name="Zwiers L.-H."/>
            <person name="Turgeon B."/>
            <person name="Goodwin S."/>
            <person name="Spatafora J."/>
            <person name="Crous P."/>
            <person name="Grigoriev I."/>
        </authorList>
    </citation>
    <scope>NUCLEOTIDE SEQUENCE</scope>
    <source>
        <strain evidence="2">CBS 123094</strain>
    </source>
</reference>
<dbReference type="Proteomes" id="UP000799779">
    <property type="component" value="Unassembled WGS sequence"/>
</dbReference>
<name>A0A6A5W330_9PLEO</name>
<feature type="signal peptide" evidence="1">
    <location>
        <begin position="1"/>
        <end position="18"/>
    </location>
</feature>
<gene>
    <name evidence="2" type="ORF">P154DRAFT_500119</name>
</gene>
<sequence length="219" mass="24872">MKLLTLLSPALFAACALAADPDASPSESAVPEYTPLGQTWSPKWKAADLSSYTKRCESAASFKASIYTLGQMYPELKTFAPELKVFYHRQHYPGSWDGVDKHGNDRELIKMDFDTVPFGVKEWIAKTKQRRYSVQEEVVFFAPGAMYSLLPHWVPESEEKGCDGLFDDLENYSAELEDGKVVATLEYKRIGKHDLEFTIEAFQVKKKAEEKKVEEKDEL</sequence>